<protein>
    <submittedName>
        <fullName evidence="2">Uncharacterized protein</fullName>
    </submittedName>
</protein>
<evidence type="ECO:0000256" key="1">
    <source>
        <dbReference type="SAM" id="MobiDB-lite"/>
    </source>
</evidence>
<feature type="compositionally biased region" description="Polar residues" evidence="1">
    <location>
        <begin position="45"/>
        <end position="58"/>
    </location>
</feature>
<feature type="non-terminal residue" evidence="2">
    <location>
        <position position="1"/>
    </location>
</feature>
<feature type="region of interest" description="Disordered" evidence="1">
    <location>
        <begin position="45"/>
        <end position="105"/>
    </location>
</feature>
<sequence length="105" mass="11399">IVCSGRVLGVLNRDLIQGPQVVDSTVQILVILPDDWEFIRQSALSTHNTSMPTSSNPVNKLLTPPRPAGPRGVTSRNPFSSPIRSQKQSLQKKANSPTLPSKQSD</sequence>
<dbReference type="Proteomes" id="UP000717696">
    <property type="component" value="Unassembled WGS sequence"/>
</dbReference>
<organism evidence="2 3">
    <name type="scientific">Dactylonectria estremocensis</name>
    <dbReference type="NCBI Taxonomy" id="1079267"/>
    <lineage>
        <taxon>Eukaryota</taxon>
        <taxon>Fungi</taxon>
        <taxon>Dikarya</taxon>
        <taxon>Ascomycota</taxon>
        <taxon>Pezizomycotina</taxon>
        <taxon>Sordariomycetes</taxon>
        <taxon>Hypocreomycetidae</taxon>
        <taxon>Hypocreales</taxon>
        <taxon>Nectriaceae</taxon>
        <taxon>Dactylonectria</taxon>
    </lineage>
</organism>
<name>A0A9P9J320_9HYPO</name>
<feature type="compositionally biased region" description="Polar residues" evidence="1">
    <location>
        <begin position="74"/>
        <end position="105"/>
    </location>
</feature>
<dbReference type="OrthoDB" id="10573929at2759"/>
<keyword evidence="3" id="KW-1185">Reference proteome</keyword>
<evidence type="ECO:0000313" key="3">
    <source>
        <dbReference type="Proteomes" id="UP000717696"/>
    </source>
</evidence>
<feature type="non-terminal residue" evidence="2">
    <location>
        <position position="105"/>
    </location>
</feature>
<dbReference type="EMBL" id="JAGMUU010000008">
    <property type="protein sequence ID" value="KAH7147017.1"/>
    <property type="molecule type" value="Genomic_DNA"/>
</dbReference>
<gene>
    <name evidence="2" type="ORF">B0J13DRAFT_419951</name>
</gene>
<dbReference type="AlphaFoldDB" id="A0A9P9J320"/>
<comment type="caution">
    <text evidence="2">The sequence shown here is derived from an EMBL/GenBank/DDBJ whole genome shotgun (WGS) entry which is preliminary data.</text>
</comment>
<accession>A0A9P9J320</accession>
<evidence type="ECO:0000313" key="2">
    <source>
        <dbReference type="EMBL" id="KAH7147017.1"/>
    </source>
</evidence>
<proteinExistence type="predicted"/>
<reference evidence="2" key="1">
    <citation type="journal article" date="2021" name="Nat. Commun.">
        <title>Genetic determinants of endophytism in the Arabidopsis root mycobiome.</title>
        <authorList>
            <person name="Mesny F."/>
            <person name="Miyauchi S."/>
            <person name="Thiergart T."/>
            <person name="Pickel B."/>
            <person name="Atanasova L."/>
            <person name="Karlsson M."/>
            <person name="Huettel B."/>
            <person name="Barry K.W."/>
            <person name="Haridas S."/>
            <person name="Chen C."/>
            <person name="Bauer D."/>
            <person name="Andreopoulos W."/>
            <person name="Pangilinan J."/>
            <person name="LaButti K."/>
            <person name="Riley R."/>
            <person name="Lipzen A."/>
            <person name="Clum A."/>
            <person name="Drula E."/>
            <person name="Henrissat B."/>
            <person name="Kohler A."/>
            <person name="Grigoriev I.V."/>
            <person name="Martin F.M."/>
            <person name="Hacquard S."/>
        </authorList>
    </citation>
    <scope>NUCLEOTIDE SEQUENCE</scope>
    <source>
        <strain evidence="2">MPI-CAGE-AT-0021</strain>
    </source>
</reference>